<keyword evidence="3 5" id="KW-0418">Kinase</keyword>
<protein>
    <submittedName>
        <fullName evidence="5">Adenosine kinase</fullName>
    </submittedName>
</protein>
<dbReference type="Gene3D" id="3.40.1190.20">
    <property type="match status" value="1"/>
</dbReference>
<dbReference type="EMBL" id="JADIME010000076">
    <property type="protein sequence ID" value="MBO8465746.1"/>
    <property type="molecule type" value="Genomic_DNA"/>
</dbReference>
<dbReference type="InterPro" id="IPR029056">
    <property type="entry name" value="Ribokinase-like"/>
</dbReference>
<organism evidence="5 6">
    <name type="scientific">Candidatus Merdivivens pullistercoris</name>
    <dbReference type="NCBI Taxonomy" id="2840873"/>
    <lineage>
        <taxon>Bacteria</taxon>
        <taxon>Pseudomonadati</taxon>
        <taxon>Bacteroidota</taxon>
        <taxon>Bacteroidia</taxon>
        <taxon>Bacteroidales</taxon>
        <taxon>Muribaculaceae</taxon>
        <taxon>Muribaculaceae incertae sedis</taxon>
        <taxon>Candidatus Merdivivens</taxon>
    </lineage>
</organism>
<evidence type="ECO:0000259" key="4">
    <source>
        <dbReference type="Pfam" id="PF00294"/>
    </source>
</evidence>
<reference evidence="5" key="2">
    <citation type="journal article" date="2021" name="PeerJ">
        <title>Extensive microbial diversity within the chicken gut microbiome revealed by metagenomics and culture.</title>
        <authorList>
            <person name="Gilroy R."/>
            <person name="Ravi A."/>
            <person name="Getino M."/>
            <person name="Pursley I."/>
            <person name="Horton D.L."/>
            <person name="Alikhan N.F."/>
            <person name="Baker D."/>
            <person name="Gharbi K."/>
            <person name="Hall N."/>
            <person name="Watson M."/>
            <person name="Adriaenssens E.M."/>
            <person name="Foster-Nyarko E."/>
            <person name="Jarju S."/>
            <person name="Secka A."/>
            <person name="Antonio M."/>
            <person name="Oren A."/>
            <person name="Chaudhuri R.R."/>
            <person name="La Ragione R."/>
            <person name="Hildebrand F."/>
            <person name="Pallen M.J."/>
        </authorList>
    </citation>
    <scope>NUCLEOTIDE SEQUENCE</scope>
    <source>
        <strain evidence="5">10037</strain>
    </source>
</reference>
<dbReference type="SUPFAM" id="SSF53613">
    <property type="entry name" value="Ribokinase-like"/>
    <property type="match status" value="1"/>
</dbReference>
<evidence type="ECO:0000256" key="1">
    <source>
        <dbReference type="ARBA" id="ARBA00010688"/>
    </source>
</evidence>
<dbReference type="InterPro" id="IPR052700">
    <property type="entry name" value="Carb_kinase_PfkB-like"/>
</dbReference>
<comment type="caution">
    <text evidence="5">The sequence shown here is derived from an EMBL/GenBank/DDBJ whole genome shotgun (WGS) entry which is preliminary data.</text>
</comment>
<dbReference type="AlphaFoldDB" id="A0A9D9I651"/>
<dbReference type="Pfam" id="PF00294">
    <property type="entry name" value="PfkB"/>
    <property type="match status" value="1"/>
</dbReference>
<keyword evidence="2" id="KW-0808">Transferase</keyword>
<dbReference type="InterPro" id="IPR011611">
    <property type="entry name" value="PfkB_dom"/>
</dbReference>
<dbReference type="Proteomes" id="UP000823597">
    <property type="component" value="Unassembled WGS sequence"/>
</dbReference>
<gene>
    <name evidence="5" type="ORF">IAB93_07110</name>
</gene>
<sequence length="334" mass="36480">MKSILGMGNALTDILAVLPDDELLKRFHLPKGSMQHVDQATGDKIWQTLRTMGVQYVAGGSAANTITGTSIFGMPSGFIGKVGDDELGHLFKSDQEQYGISSRLFIGKHASGRAMVFITAPNAERTFAVYLGAALELVPEELDIDMFKGYDYFHVEGYLVQNQFLIRRAVELAKQAGLTVSIDMASYNVVESNKAFLHDIVDNYVDIIFANETEAKAFTGLDPRDALDEMARFSDIAVVKVGKDGSMVRSGDEYHFIEAWPANTIDATGAGDTYAAGFLYAHSLGLPLRACGEIGSIIAAKVVEVVGTKIDIPRWKAAKQEIREKIAEYGCHLR</sequence>
<evidence type="ECO:0000313" key="5">
    <source>
        <dbReference type="EMBL" id="MBO8465746.1"/>
    </source>
</evidence>
<accession>A0A9D9I651</accession>
<evidence type="ECO:0000256" key="2">
    <source>
        <dbReference type="ARBA" id="ARBA00022679"/>
    </source>
</evidence>
<reference evidence="5" key="1">
    <citation type="submission" date="2020-10" db="EMBL/GenBank/DDBJ databases">
        <authorList>
            <person name="Gilroy R."/>
        </authorList>
    </citation>
    <scope>NUCLEOTIDE SEQUENCE</scope>
    <source>
        <strain evidence="5">10037</strain>
    </source>
</reference>
<dbReference type="CDD" id="cd01168">
    <property type="entry name" value="adenosine_kinase"/>
    <property type="match status" value="1"/>
</dbReference>
<evidence type="ECO:0000313" key="6">
    <source>
        <dbReference type="Proteomes" id="UP000823597"/>
    </source>
</evidence>
<proteinExistence type="inferred from homology"/>
<name>A0A9D9I651_9BACT</name>
<dbReference type="GO" id="GO:0016301">
    <property type="term" value="F:kinase activity"/>
    <property type="evidence" value="ECO:0007669"/>
    <property type="project" value="UniProtKB-KW"/>
</dbReference>
<dbReference type="PANTHER" id="PTHR43320">
    <property type="entry name" value="SUGAR KINASE"/>
    <property type="match status" value="1"/>
</dbReference>
<feature type="domain" description="Carbohydrate kinase PfkB" evidence="4">
    <location>
        <begin position="50"/>
        <end position="313"/>
    </location>
</feature>
<comment type="similarity">
    <text evidence="1">Belongs to the carbohydrate kinase PfkB family.</text>
</comment>
<dbReference type="PANTHER" id="PTHR43320:SF3">
    <property type="entry name" value="CARBOHYDRATE KINASE PFKB DOMAIN-CONTAINING PROTEIN"/>
    <property type="match status" value="1"/>
</dbReference>
<evidence type="ECO:0000256" key="3">
    <source>
        <dbReference type="ARBA" id="ARBA00022777"/>
    </source>
</evidence>